<dbReference type="PANTHER" id="PTHR47204:SF1">
    <property type="entry name" value="RIBONUCLEASE H2 SUBUNIT C"/>
    <property type="match status" value="1"/>
</dbReference>
<evidence type="ECO:0000313" key="2">
    <source>
        <dbReference type="Proteomes" id="UP000193689"/>
    </source>
</evidence>
<dbReference type="GeneID" id="63779283"/>
<dbReference type="Pfam" id="PF08615">
    <property type="entry name" value="RNase_H2_suC"/>
    <property type="match status" value="1"/>
</dbReference>
<dbReference type="InParanoid" id="A0A1Y2DKG0"/>
<dbReference type="Proteomes" id="UP000193689">
    <property type="component" value="Unassembled WGS sequence"/>
</dbReference>
<protein>
    <submittedName>
        <fullName evidence="1">Ribonuclease H2 non-catalytic subunit-domain-containing protein</fullName>
    </submittedName>
</protein>
<dbReference type="GO" id="GO:0006401">
    <property type="term" value="P:RNA catabolic process"/>
    <property type="evidence" value="ECO:0007669"/>
    <property type="project" value="InterPro"/>
</dbReference>
<dbReference type="GO" id="GO:0032299">
    <property type="term" value="C:ribonuclease H2 complex"/>
    <property type="evidence" value="ECO:0007669"/>
    <property type="project" value="InterPro"/>
</dbReference>
<dbReference type="CDD" id="cd09271">
    <property type="entry name" value="RNase_H2-C"/>
    <property type="match status" value="1"/>
</dbReference>
<dbReference type="OrthoDB" id="6222486at2759"/>
<keyword evidence="2" id="KW-1185">Reference proteome</keyword>
<dbReference type="InterPro" id="IPR013924">
    <property type="entry name" value="RNase_H2_suC"/>
</dbReference>
<gene>
    <name evidence="1" type="ORF">BCR38DRAFT_477320</name>
</gene>
<proteinExistence type="predicted"/>
<reference evidence="1 2" key="1">
    <citation type="submission" date="2016-07" db="EMBL/GenBank/DDBJ databases">
        <title>Pervasive Adenine N6-methylation of Active Genes in Fungi.</title>
        <authorList>
            <consortium name="DOE Joint Genome Institute"/>
            <person name="Mondo S.J."/>
            <person name="Dannebaum R.O."/>
            <person name="Kuo R.C."/>
            <person name="Labutti K."/>
            <person name="Haridas S."/>
            <person name="Kuo A."/>
            <person name="Salamov A."/>
            <person name="Ahrendt S.R."/>
            <person name="Lipzen A."/>
            <person name="Sullivan W."/>
            <person name="Andreopoulos W.B."/>
            <person name="Clum A."/>
            <person name="Lindquist E."/>
            <person name="Daum C."/>
            <person name="Ramamoorthy G.K."/>
            <person name="Gryganskyi A."/>
            <person name="Culley D."/>
            <person name="Magnuson J.K."/>
            <person name="James T.Y."/>
            <person name="O'Malley M.A."/>
            <person name="Stajich J.E."/>
            <person name="Spatafora J.W."/>
            <person name="Visel A."/>
            <person name="Grigoriev I.V."/>
        </authorList>
    </citation>
    <scope>NUCLEOTIDE SEQUENCE [LARGE SCALE GENOMIC DNA]</scope>
    <source>
        <strain evidence="1 2">CBS 129021</strain>
    </source>
</reference>
<accession>A0A1Y2DKG0</accession>
<name>A0A1Y2DKG0_9PEZI</name>
<dbReference type="PANTHER" id="PTHR47204">
    <property type="entry name" value="OS02G0168900 PROTEIN"/>
    <property type="match status" value="1"/>
</dbReference>
<comment type="caution">
    <text evidence="1">The sequence shown here is derived from an EMBL/GenBank/DDBJ whole genome shotgun (WGS) entry which is preliminary data.</text>
</comment>
<dbReference type="Gene3D" id="2.40.128.680">
    <property type="match status" value="1"/>
</dbReference>
<dbReference type="RefSeq" id="XP_040712297.1">
    <property type="nucleotide sequence ID" value="XM_040863071.1"/>
</dbReference>
<evidence type="ECO:0000313" key="1">
    <source>
        <dbReference type="EMBL" id="ORY59723.1"/>
    </source>
</evidence>
<dbReference type="EMBL" id="MCFJ01000013">
    <property type="protein sequence ID" value="ORY59723.1"/>
    <property type="molecule type" value="Genomic_DNA"/>
</dbReference>
<sequence>MSQPILTVSGDPANPNKSQLHLLPCRIHHDGHVDPVDPYWSPSESKGGMKIAYLRGRKLHGKEMKLPKGYYGSVVEKGPTKAEIPKEEMDEEADVQELPEAVETALMKGKAQFDNVVVWGHESLAESSADPFVRGIEEWVSFAEQIHSYPSQDVGPTKGRTGAC</sequence>
<organism evidence="1 2">
    <name type="scientific">Pseudomassariella vexata</name>
    <dbReference type="NCBI Taxonomy" id="1141098"/>
    <lineage>
        <taxon>Eukaryota</taxon>
        <taxon>Fungi</taxon>
        <taxon>Dikarya</taxon>
        <taxon>Ascomycota</taxon>
        <taxon>Pezizomycotina</taxon>
        <taxon>Sordariomycetes</taxon>
        <taxon>Xylariomycetidae</taxon>
        <taxon>Amphisphaeriales</taxon>
        <taxon>Pseudomassariaceae</taxon>
        <taxon>Pseudomassariella</taxon>
    </lineage>
</organism>
<dbReference type="AlphaFoldDB" id="A0A1Y2DKG0"/>
<dbReference type="STRING" id="1141098.A0A1Y2DKG0"/>